<proteinExistence type="inferred from homology"/>
<dbReference type="PANTHER" id="PTHR13710">
    <property type="entry name" value="DNA HELICASE RECQ FAMILY MEMBER"/>
    <property type="match status" value="1"/>
</dbReference>
<dbReference type="EMBL" id="UYRU01059671">
    <property type="protein sequence ID" value="VDN14574.1"/>
    <property type="molecule type" value="Genomic_DNA"/>
</dbReference>
<feature type="compositionally biased region" description="Basic and acidic residues" evidence="5">
    <location>
        <begin position="1"/>
        <end position="11"/>
    </location>
</feature>
<dbReference type="Gene3D" id="3.40.50.300">
    <property type="entry name" value="P-loop containing nucleotide triphosphate hydrolases"/>
    <property type="match status" value="1"/>
</dbReference>
<feature type="compositionally biased region" description="Low complexity" evidence="5">
    <location>
        <begin position="12"/>
        <end position="21"/>
    </location>
</feature>
<dbReference type="InterPro" id="IPR011545">
    <property type="entry name" value="DEAD/DEAH_box_helicase_dom"/>
</dbReference>
<dbReference type="PROSITE" id="PS51192">
    <property type="entry name" value="HELICASE_ATP_BIND_1"/>
    <property type="match status" value="1"/>
</dbReference>
<evidence type="ECO:0000256" key="2">
    <source>
        <dbReference type="ARBA" id="ARBA00023125"/>
    </source>
</evidence>
<dbReference type="Pfam" id="PF00270">
    <property type="entry name" value="DEAD"/>
    <property type="match status" value="1"/>
</dbReference>
<dbReference type="OrthoDB" id="10253415at2759"/>
<gene>
    <name evidence="7" type="ORF">DILT_LOCUS10405</name>
</gene>
<sequence length="187" mass="20355">MNKSRRPEAGKDAGAADLGAVDCKDQPDDGSTGEFDGTDRFPHSAAMMDAFKRIFGLRTFRRNQLQAINAALLGKDCFVIMPTGGGKSLCYQLPAVVQSGLTIIVSPLKALILDQVTKLQSLGVRAASMSGDVSQSEMNRIYTLIHSQPMQLNLLFLTPEKVLIFLSFNNPKFALMSLQIHHCGNLV</sequence>
<protein>
    <recommendedName>
        <fullName evidence="6">Helicase ATP-binding domain-containing protein</fullName>
    </recommendedName>
</protein>
<comment type="similarity">
    <text evidence="1">Belongs to the helicase family. RecQ subfamily.</text>
</comment>
<keyword evidence="3" id="KW-0413">Isomerase</keyword>
<dbReference type="GO" id="GO:0043138">
    <property type="term" value="F:3'-5' DNA helicase activity"/>
    <property type="evidence" value="ECO:0007669"/>
    <property type="project" value="TreeGrafter"/>
</dbReference>
<name>A0A3P7LCS1_DIBLA</name>
<evidence type="ECO:0000256" key="1">
    <source>
        <dbReference type="ARBA" id="ARBA00005446"/>
    </source>
</evidence>
<dbReference type="GO" id="GO:0009378">
    <property type="term" value="F:four-way junction helicase activity"/>
    <property type="evidence" value="ECO:0007669"/>
    <property type="project" value="TreeGrafter"/>
</dbReference>
<dbReference type="GO" id="GO:0005634">
    <property type="term" value="C:nucleus"/>
    <property type="evidence" value="ECO:0007669"/>
    <property type="project" value="TreeGrafter"/>
</dbReference>
<reference evidence="7 8" key="1">
    <citation type="submission" date="2018-11" db="EMBL/GenBank/DDBJ databases">
        <authorList>
            <consortium name="Pathogen Informatics"/>
        </authorList>
    </citation>
    <scope>NUCLEOTIDE SEQUENCE [LARGE SCALE GENOMIC DNA]</scope>
</reference>
<evidence type="ECO:0000256" key="5">
    <source>
        <dbReference type="SAM" id="MobiDB-lite"/>
    </source>
</evidence>
<keyword evidence="4" id="KW-0539">Nucleus</keyword>
<dbReference type="GO" id="GO:0005737">
    <property type="term" value="C:cytoplasm"/>
    <property type="evidence" value="ECO:0007669"/>
    <property type="project" value="TreeGrafter"/>
</dbReference>
<evidence type="ECO:0000313" key="7">
    <source>
        <dbReference type="EMBL" id="VDN14574.1"/>
    </source>
</evidence>
<feature type="domain" description="Helicase ATP-binding" evidence="6">
    <location>
        <begin position="68"/>
        <end position="187"/>
    </location>
</feature>
<keyword evidence="2" id="KW-0238">DNA-binding</keyword>
<dbReference type="Proteomes" id="UP000281553">
    <property type="component" value="Unassembled WGS sequence"/>
</dbReference>
<dbReference type="SUPFAM" id="SSF52540">
    <property type="entry name" value="P-loop containing nucleoside triphosphate hydrolases"/>
    <property type="match status" value="1"/>
</dbReference>
<dbReference type="InterPro" id="IPR027417">
    <property type="entry name" value="P-loop_NTPase"/>
</dbReference>
<dbReference type="InterPro" id="IPR014001">
    <property type="entry name" value="Helicase_ATP-bd"/>
</dbReference>
<dbReference type="GO" id="GO:0005694">
    <property type="term" value="C:chromosome"/>
    <property type="evidence" value="ECO:0007669"/>
    <property type="project" value="TreeGrafter"/>
</dbReference>
<dbReference type="GO" id="GO:0000724">
    <property type="term" value="P:double-strand break repair via homologous recombination"/>
    <property type="evidence" value="ECO:0007669"/>
    <property type="project" value="TreeGrafter"/>
</dbReference>
<evidence type="ECO:0000256" key="4">
    <source>
        <dbReference type="ARBA" id="ARBA00023242"/>
    </source>
</evidence>
<dbReference type="GO" id="GO:0003677">
    <property type="term" value="F:DNA binding"/>
    <property type="evidence" value="ECO:0007669"/>
    <property type="project" value="UniProtKB-KW"/>
</dbReference>
<accession>A0A3P7LCS1</accession>
<dbReference type="GO" id="GO:0005524">
    <property type="term" value="F:ATP binding"/>
    <property type="evidence" value="ECO:0007669"/>
    <property type="project" value="InterPro"/>
</dbReference>
<feature type="region of interest" description="Disordered" evidence="5">
    <location>
        <begin position="1"/>
        <end position="40"/>
    </location>
</feature>
<dbReference type="AlphaFoldDB" id="A0A3P7LCS1"/>
<organism evidence="7 8">
    <name type="scientific">Dibothriocephalus latus</name>
    <name type="common">Fish tapeworm</name>
    <name type="synonym">Diphyllobothrium latum</name>
    <dbReference type="NCBI Taxonomy" id="60516"/>
    <lineage>
        <taxon>Eukaryota</taxon>
        <taxon>Metazoa</taxon>
        <taxon>Spiralia</taxon>
        <taxon>Lophotrochozoa</taxon>
        <taxon>Platyhelminthes</taxon>
        <taxon>Cestoda</taxon>
        <taxon>Eucestoda</taxon>
        <taxon>Diphyllobothriidea</taxon>
        <taxon>Diphyllobothriidae</taxon>
        <taxon>Dibothriocephalus</taxon>
    </lineage>
</organism>
<evidence type="ECO:0000259" key="6">
    <source>
        <dbReference type="PROSITE" id="PS51192"/>
    </source>
</evidence>
<evidence type="ECO:0000256" key="3">
    <source>
        <dbReference type="ARBA" id="ARBA00023235"/>
    </source>
</evidence>
<keyword evidence="8" id="KW-1185">Reference proteome</keyword>
<dbReference type="PANTHER" id="PTHR13710:SF153">
    <property type="entry name" value="RECQ-LIKE DNA HELICASE BLM"/>
    <property type="match status" value="1"/>
</dbReference>
<evidence type="ECO:0000313" key="8">
    <source>
        <dbReference type="Proteomes" id="UP000281553"/>
    </source>
</evidence>